<sequence length="84" mass="9091">SHSPHSSFSSLLILSCFSFQSSRGANRCRATADRITMSEFAVQVLNRSDLSRSQLSTSITALCMQQSESSFALVYLPLISTLGG</sequence>
<protein>
    <submittedName>
        <fullName evidence="2">Uncharacterized protein</fullName>
    </submittedName>
</protein>
<proteinExistence type="predicted"/>
<evidence type="ECO:0000313" key="2">
    <source>
        <dbReference type="EMBL" id="GMT04686.1"/>
    </source>
</evidence>
<gene>
    <name evidence="2" type="ORF">PENTCL1PPCAC_26860</name>
</gene>
<keyword evidence="1" id="KW-0732">Signal</keyword>
<evidence type="ECO:0000256" key="1">
    <source>
        <dbReference type="SAM" id="SignalP"/>
    </source>
</evidence>
<comment type="caution">
    <text evidence="2">The sequence shown here is derived from an EMBL/GenBank/DDBJ whole genome shotgun (WGS) entry which is preliminary data.</text>
</comment>
<feature type="signal peptide" evidence="1">
    <location>
        <begin position="1"/>
        <end position="24"/>
    </location>
</feature>
<keyword evidence="3" id="KW-1185">Reference proteome</keyword>
<organism evidence="2 3">
    <name type="scientific">Pristionchus entomophagus</name>
    <dbReference type="NCBI Taxonomy" id="358040"/>
    <lineage>
        <taxon>Eukaryota</taxon>
        <taxon>Metazoa</taxon>
        <taxon>Ecdysozoa</taxon>
        <taxon>Nematoda</taxon>
        <taxon>Chromadorea</taxon>
        <taxon>Rhabditida</taxon>
        <taxon>Rhabditina</taxon>
        <taxon>Diplogasteromorpha</taxon>
        <taxon>Diplogasteroidea</taxon>
        <taxon>Neodiplogasteridae</taxon>
        <taxon>Pristionchus</taxon>
    </lineage>
</organism>
<reference evidence="2" key="1">
    <citation type="submission" date="2023-10" db="EMBL/GenBank/DDBJ databases">
        <title>Genome assembly of Pristionchus species.</title>
        <authorList>
            <person name="Yoshida K."/>
            <person name="Sommer R.J."/>
        </authorList>
    </citation>
    <scope>NUCLEOTIDE SEQUENCE</scope>
    <source>
        <strain evidence="2">RS0144</strain>
    </source>
</reference>
<name>A0AAV5UE21_9BILA</name>
<evidence type="ECO:0000313" key="3">
    <source>
        <dbReference type="Proteomes" id="UP001432027"/>
    </source>
</evidence>
<feature type="non-terminal residue" evidence="2">
    <location>
        <position position="1"/>
    </location>
</feature>
<dbReference type="Proteomes" id="UP001432027">
    <property type="component" value="Unassembled WGS sequence"/>
</dbReference>
<feature type="chain" id="PRO_5043618941" evidence="1">
    <location>
        <begin position="25"/>
        <end position="84"/>
    </location>
</feature>
<dbReference type="AlphaFoldDB" id="A0AAV5UE21"/>
<dbReference type="EMBL" id="BTSX01000006">
    <property type="protein sequence ID" value="GMT04686.1"/>
    <property type="molecule type" value="Genomic_DNA"/>
</dbReference>
<accession>A0AAV5UE21</accession>